<evidence type="ECO:0000313" key="2">
    <source>
        <dbReference type="EMBL" id="AEE52628.1"/>
    </source>
</evidence>
<accession>F4KXW9</accession>
<organism evidence="2 3">
    <name type="scientific">Haliscomenobacter hydrossis (strain ATCC 27775 / DSM 1100 / LMG 10767 / O)</name>
    <dbReference type="NCBI Taxonomy" id="760192"/>
    <lineage>
        <taxon>Bacteria</taxon>
        <taxon>Pseudomonadati</taxon>
        <taxon>Bacteroidota</taxon>
        <taxon>Saprospiria</taxon>
        <taxon>Saprospirales</taxon>
        <taxon>Haliscomenobacteraceae</taxon>
        <taxon>Haliscomenobacter</taxon>
    </lineage>
</organism>
<sequence length="404" mass="45379">MKTLNFYQKITHRFIPIVTLFSLPFSLQAFSTAVVVDSTKPEILIPDRVFKLAAQSNVCGLDMQFTPAALQQNFGVELKTPCGYLSSNVQLASWGRWVKGVLVQSDGWVILSENRTQLEIRNVGRFRLVINLLDRCRQRTQDTLYFELEDLSKPTMLCESAINLTLPGASGLRSDAVTLDHEFFNKGSKDNCRISQYRVRRAFYPAGIPTMIEAGYDTNGDGKLDQQDGFDFNKDGDITDLGEYIERRGARYWTPLQNQVEFFPVDTLTSVSVELWGIDGVGAFNTCKTQVSVSSASGVDRPNPPLIQLPGAPPLSRGKDILHPNLPNPIDKEALIYYDLQQSGNVEFNVYDQQGRRVLTRQLNGNTGRNEILLQRHELGSSKGFFLYTLRTPNAVLVQKMLVL</sequence>
<evidence type="ECO:0008006" key="4">
    <source>
        <dbReference type="Google" id="ProtNLM"/>
    </source>
</evidence>
<dbReference type="AlphaFoldDB" id="F4KXW9"/>
<dbReference type="RefSeq" id="WP_013767166.1">
    <property type="nucleotide sequence ID" value="NC_015510.1"/>
</dbReference>
<dbReference type="EMBL" id="CP002691">
    <property type="protein sequence ID" value="AEE52628.1"/>
    <property type="molecule type" value="Genomic_DNA"/>
</dbReference>
<dbReference type="HOGENOM" id="CLU_681085_0_0_10"/>
<evidence type="ECO:0000313" key="3">
    <source>
        <dbReference type="Proteomes" id="UP000008461"/>
    </source>
</evidence>
<feature type="signal peptide" evidence="1">
    <location>
        <begin position="1"/>
        <end position="31"/>
    </location>
</feature>
<keyword evidence="3" id="KW-1185">Reference proteome</keyword>
<dbReference type="NCBIfam" id="TIGR04183">
    <property type="entry name" value="Por_Secre_tail"/>
    <property type="match status" value="1"/>
</dbReference>
<gene>
    <name evidence="2" type="ordered locus">Halhy_4795</name>
</gene>
<dbReference type="KEGG" id="hhy:Halhy_4795"/>
<proteinExistence type="predicted"/>
<reference evidence="2 3" key="1">
    <citation type="journal article" date="2011" name="Stand. Genomic Sci.">
        <title>Complete genome sequence of Haliscomenobacter hydrossis type strain (O).</title>
        <authorList>
            <consortium name="US DOE Joint Genome Institute (JGI-PGF)"/>
            <person name="Daligault H."/>
            <person name="Lapidus A."/>
            <person name="Zeytun A."/>
            <person name="Nolan M."/>
            <person name="Lucas S."/>
            <person name="Del Rio T.G."/>
            <person name="Tice H."/>
            <person name="Cheng J.F."/>
            <person name="Tapia R."/>
            <person name="Han C."/>
            <person name="Goodwin L."/>
            <person name="Pitluck S."/>
            <person name="Liolios K."/>
            <person name="Pagani I."/>
            <person name="Ivanova N."/>
            <person name="Huntemann M."/>
            <person name="Mavromatis K."/>
            <person name="Mikhailova N."/>
            <person name="Pati A."/>
            <person name="Chen A."/>
            <person name="Palaniappan K."/>
            <person name="Land M."/>
            <person name="Hauser L."/>
            <person name="Brambilla E.M."/>
            <person name="Rohde M."/>
            <person name="Verbarg S."/>
            <person name="Goker M."/>
            <person name="Bristow J."/>
            <person name="Eisen J.A."/>
            <person name="Markowitz V."/>
            <person name="Hugenholtz P."/>
            <person name="Kyrpides N.C."/>
            <person name="Klenk H.P."/>
            <person name="Woyke T."/>
        </authorList>
    </citation>
    <scope>NUCLEOTIDE SEQUENCE [LARGE SCALE GENOMIC DNA]</scope>
    <source>
        <strain evidence="3">ATCC 27775 / DSM 1100 / LMG 10767 / O</strain>
    </source>
</reference>
<dbReference type="Proteomes" id="UP000008461">
    <property type="component" value="Chromosome"/>
</dbReference>
<dbReference type="OrthoDB" id="6064917at2"/>
<dbReference type="eggNOG" id="COG3210">
    <property type="taxonomic scope" value="Bacteria"/>
</dbReference>
<keyword evidence="1" id="KW-0732">Signal</keyword>
<feature type="chain" id="PRO_5003310384" description="Secretion system C-terminal sorting domain-containing protein" evidence="1">
    <location>
        <begin position="32"/>
        <end position="404"/>
    </location>
</feature>
<reference key="2">
    <citation type="submission" date="2011-04" db="EMBL/GenBank/DDBJ databases">
        <title>Complete sequence of chromosome of Haliscomenobacter hydrossis DSM 1100.</title>
        <authorList>
            <consortium name="US DOE Joint Genome Institute (JGI-PGF)"/>
            <person name="Lucas S."/>
            <person name="Han J."/>
            <person name="Lapidus A."/>
            <person name="Bruce D."/>
            <person name="Goodwin L."/>
            <person name="Pitluck S."/>
            <person name="Peters L."/>
            <person name="Kyrpides N."/>
            <person name="Mavromatis K."/>
            <person name="Ivanova N."/>
            <person name="Ovchinnikova G."/>
            <person name="Pagani I."/>
            <person name="Daligault H."/>
            <person name="Detter J.C."/>
            <person name="Han C."/>
            <person name="Land M."/>
            <person name="Hauser L."/>
            <person name="Markowitz V."/>
            <person name="Cheng J.-F."/>
            <person name="Hugenholtz P."/>
            <person name="Woyke T."/>
            <person name="Wu D."/>
            <person name="Verbarg S."/>
            <person name="Frueling A."/>
            <person name="Brambilla E."/>
            <person name="Klenk H.-P."/>
            <person name="Eisen J.A."/>
        </authorList>
    </citation>
    <scope>NUCLEOTIDE SEQUENCE</scope>
    <source>
        <strain>DSM 1100</strain>
    </source>
</reference>
<dbReference type="InterPro" id="IPR026444">
    <property type="entry name" value="Secre_tail"/>
</dbReference>
<protein>
    <recommendedName>
        <fullName evidence="4">Secretion system C-terminal sorting domain-containing protein</fullName>
    </recommendedName>
</protein>
<evidence type="ECO:0000256" key="1">
    <source>
        <dbReference type="SAM" id="SignalP"/>
    </source>
</evidence>
<name>F4KXW9_HALH1</name>